<dbReference type="RefSeq" id="WP_125239387.1">
    <property type="nucleotide sequence ID" value="NZ_CAACYH010000004.1"/>
</dbReference>
<feature type="domain" description="Nucleoside phosphorylase" evidence="6">
    <location>
        <begin position="2"/>
        <end position="227"/>
    </location>
</feature>
<gene>
    <name evidence="8" type="primary">mtnN_2</name>
    <name evidence="7" type="ORF">EII33_08715</name>
    <name evidence="8" type="ORF">NCTC7812_01058</name>
</gene>
<accession>A0A3P2A4D3</accession>
<keyword evidence="4 7" id="KW-0378">Hydrolase</keyword>
<protein>
    <recommendedName>
        <fullName evidence="2">adenosylhomocysteine nucleosidase</fullName>
        <ecNumber evidence="2">3.2.2.9</ecNumber>
    </recommendedName>
</protein>
<dbReference type="CDD" id="cd09008">
    <property type="entry name" value="MTAN"/>
    <property type="match status" value="1"/>
</dbReference>
<evidence type="ECO:0000256" key="5">
    <source>
        <dbReference type="ARBA" id="ARBA00023167"/>
    </source>
</evidence>
<dbReference type="NCBIfam" id="TIGR01704">
    <property type="entry name" value="MTA_SAH-Nsdase"/>
    <property type="match status" value="1"/>
</dbReference>
<dbReference type="AlphaFoldDB" id="A0A3P2A4D3"/>
<evidence type="ECO:0000256" key="2">
    <source>
        <dbReference type="ARBA" id="ARBA00011974"/>
    </source>
</evidence>
<keyword evidence="7" id="KW-0326">Glycosidase</keyword>
<name>A0A3P2A4D3_9BACE</name>
<dbReference type="GO" id="GO:0009164">
    <property type="term" value="P:nucleoside catabolic process"/>
    <property type="evidence" value="ECO:0007669"/>
    <property type="project" value="InterPro"/>
</dbReference>
<dbReference type="PANTHER" id="PTHR46832:SF1">
    <property type="entry name" value="5'-METHYLTHIOADENOSINE_S-ADENOSYLHOMOCYSTEINE NUCLEOSIDASE"/>
    <property type="match status" value="1"/>
</dbReference>
<evidence type="ECO:0000256" key="3">
    <source>
        <dbReference type="ARBA" id="ARBA00022605"/>
    </source>
</evidence>
<keyword evidence="3" id="KW-0028">Amino-acid biosynthesis</keyword>
<dbReference type="UniPathway" id="UPA00904">
    <property type="reaction ID" value="UER00871"/>
</dbReference>
<dbReference type="SUPFAM" id="SSF53167">
    <property type="entry name" value="Purine and uridine phosphorylases"/>
    <property type="match status" value="1"/>
</dbReference>
<dbReference type="GO" id="GO:0019509">
    <property type="term" value="P:L-methionine salvage from methylthioadenosine"/>
    <property type="evidence" value="ECO:0007669"/>
    <property type="project" value="UniProtKB-UniPathway"/>
</dbReference>
<keyword evidence="5" id="KW-0486">Methionine biosynthesis</keyword>
<dbReference type="GO" id="GO:0008930">
    <property type="term" value="F:methylthioadenosine nucleosidase activity"/>
    <property type="evidence" value="ECO:0007669"/>
    <property type="project" value="InterPro"/>
</dbReference>
<proteinExistence type="predicted"/>
<evidence type="ECO:0000313" key="8">
    <source>
        <dbReference type="EMBL" id="VFB13532.1"/>
    </source>
</evidence>
<dbReference type="GO" id="GO:0008782">
    <property type="term" value="F:adenosylhomocysteine nucleosidase activity"/>
    <property type="evidence" value="ECO:0007669"/>
    <property type="project" value="UniProtKB-EC"/>
</dbReference>
<dbReference type="OrthoDB" id="9792278at2"/>
<dbReference type="EC" id="3.2.2.9" evidence="2"/>
<dbReference type="GO" id="GO:0019284">
    <property type="term" value="P:L-methionine salvage from S-adenosylmethionine"/>
    <property type="evidence" value="ECO:0007669"/>
    <property type="project" value="TreeGrafter"/>
</dbReference>
<evidence type="ECO:0000313" key="9">
    <source>
        <dbReference type="Proteomes" id="UP000279562"/>
    </source>
</evidence>
<comment type="pathway">
    <text evidence="1">Amino-acid biosynthesis; L-methionine biosynthesis via salvage pathway; S-methyl-5-thio-alpha-D-ribose 1-phosphate from S-methyl-5'-thioadenosine (hydrolase route): step 1/2.</text>
</comment>
<dbReference type="GO" id="GO:0005829">
    <property type="term" value="C:cytosol"/>
    <property type="evidence" value="ECO:0007669"/>
    <property type="project" value="TreeGrafter"/>
</dbReference>
<keyword evidence="9" id="KW-1185">Reference proteome</keyword>
<evidence type="ECO:0000259" key="6">
    <source>
        <dbReference type="Pfam" id="PF01048"/>
    </source>
</evidence>
<dbReference type="PANTHER" id="PTHR46832">
    <property type="entry name" value="5'-METHYLTHIOADENOSINE/S-ADENOSYLHOMOCYSTEINE NUCLEOSIDASE"/>
    <property type="match status" value="1"/>
</dbReference>
<reference evidence="7 9" key="1">
    <citation type="submission" date="2018-11" db="EMBL/GenBank/DDBJ databases">
        <title>Genomes From Bacteria Associated with the Canine Oral Cavity: a Test Case for Automated Genome-Based Taxonomic Assignment.</title>
        <authorList>
            <person name="Coil D.A."/>
            <person name="Jospin G."/>
            <person name="Darling A.E."/>
            <person name="Wallis C."/>
            <person name="Davis I.J."/>
            <person name="Harris S."/>
            <person name="Eisen J.A."/>
            <person name="Holcombe L.J."/>
            <person name="O'Flynn C."/>
        </authorList>
    </citation>
    <scope>NUCLEOTIDE SEQUENCE [LARGE SCALE GENOMIC DNA]</scope>
    <source>
        <strain evidence="7 9">OH1047_COT-310</strain>
    </source>
</reference>
<dbReference type="InterPro" id="IPR000845">
    <property type="entry name" value="Nucleoside_phosphorylase_d"/>
</dbReference>
<dbReference type="Proteomes" id="UP000396835">
    <property type="component" value="Unassembled WGS sequence"/>
</dbReference>
<dbReference type="InterPro" id="IPR035994">
    <property type="entry name" value="Nucleoside_phosphorylase_sf"/>
</dbReference>
<evidence type="ECO:0000256" key="4">
    <source>
        <dbReference type="ARBA" id="ARBA00022801"/>
    </source>
</evidence>
<dbReference type="InterPro" id="IPR010049">
    <property type="entry name" value="MTA_SAH_Nsdase"/>
</dbReference>
<dbReference type="EMBL" id="RQYF01000038">
    <property type="protein sequence ID" value="RRD90264.1"/>
    <property type="molecule type" value="Genomic_DNA"/>
</dbReference>
<evidence type="ECO:0000256" key="1">
    <source>
        <dbReference type="ARBA" id="ARBA00004945"/>
    </source>
</evidence>
<dbReference type="NCBIfam" id="NF004079">
    <property type="entry name" value="PRK05584.1"/>
    <property type="match status" value="1"/>
</dbReference>
<sequence>MKIGIISAMDSEHRQLAGRLQDKKDTGDARFKYITGRIGQNEVVLTQSGIGKVNAAVGATELIRRFNPDCVISTGVAGGIDPCLKVTDVVAGSRTVYHDVWCGDGNAYGQIQGLPLFFESSAVLLQHALKLNDAGPESRIHGGLICTGDQFITEQSGLAAVRTHFPEGMAVDMESAAIAQTCHLYQVPFLSFRIISDTPGSEDQFLQYLDFWGTMAERSFHTTWAFLSSLPDTLAY</sequence>
<organism evidence="7 9">
    <name type="scientific">Prevotella heparinolytica</name>
    <dbReference type="NCBI Taxonomy" id="28113"/>
    <lineage>
        <taxon>Bacteria</taxon>
        <taxon>Pseudomonadati</taxon>
        <taxon>Bacteroidota</taxon>
        <taxon>Bacteroidia</taxon>
        <taxon>Bacteroidales</taxon>
        <taxon>Bacteroidaceae</taxon>
        <taxon>Bacteroides</taxon>
    </lineage>
</organism>
<reference evidence="8 10" key="2">
    <citation type="submission" date="2019-02" db="EMBL/GenBank/DDBJ databases">
        <authorList>
            <consortium name="Pathogen Informatics"/>
        </authorList>
    </citation>
    <scope>NUCLEOTIDE SEQUENCE [LARGE SCALE GENOMIC DNA]</scope>
    <source>
        <strain evidence="8 10">3012STDY7078512</strain>
    </source>
</reference>
<evidence type="ECO:0000313" key="10">
    <source>
        <dbReference type="Proteomes" id="UP000396835"/>
    </source>
</evidence>
<evidence type="ECO:0000313" key="7">
    <source>
        <dbReference type="EMBL" id="RRD90264.1"/>
    </source>
</evidence>
<dbReference type="Proteomes" id="UP000279562">
    <property type="component" value="Unassembled WGS sequence"/>
</dbReference>
<dbReference type="Gene3D" id="3.40.50.1580">
    <property type="entry name" value="Nucleoside phosphorylase domain"/>
    <property type="match status" value="1"/>
</dbReference>
<dbReference type="Pfam" id="PF01048">
    <property type="entry name" value="PNP_UDP_1"/>
    <property type="match status" value="1"/>
</dbReference>
<dbReference type="EMBL" id="CAACYH010000004">
    <property type="protein sequence ID" value="VFB13532.1"/>
    <property type="molecule type" value="Genomic_DNA"/>
</dbReference>